<gene>
    <name evidence="2" type="ORF">EZS28_000355</name>
</gene>
<dbReference type="EMBL" id="SNRW01000027">
    <property type="protein sequence ID" value="KAA6404127.1"/>
    <property type="molecule type" value="Genomic_DNA"/>
</dbReference>
<name>A0A5J4XAA7_9EUKA</name>
<evidence type="ECO:0000256" key="1">
    <source>
        <dbReference type="SAM" id="MobiDB-lite"/>
    </source>
</evidence>
<comment type="caution">
    <text evidence="2">The sequence shown here is derived from an EMBL/GenBank/DDBJ whole genome shotgun (WGS) entry which is preliminary data.</text>
</comment>
<accession>A0A5J4XAA7</accession>
<feature type="region of interest" description="Disordered" evidence="1">
    <location>
        <begin position="48"/>
        <end position="89"/>
    </location>
</feature>
<feature type="compositionally biased region" description="Polar residues" evidence="1">
    <location>
        <begin position="48"/>
        <end position="72"/>
    </location>
</feature>
<evidence type="ECO:0000313" key="3">
    <source>
        <dbReference type="Proteomes" id="UP000324800"/>
    </source>
</evidence>
<sequence length="89" mass="9799">MGGNKNGSKVVVATQFKGEKNLCTRTAHIQNDPLDKKEQVIKMQHLANQSPSGDRYSANNGQSVENELTGSGSRRILKLRDAQGNQLKY</sequence>
<evidence type="ECO:0000313" key="2">
    <source>
        <dbReference type="EMBL" id="KAA6404127.1"/>
    </source>
</evidence>
<dbReference type="AlphaFoldDB" id="A0A5J4XAA7"/>
<proteinExistence type="predicted"/>
<protein>
    <submittedName>
        <fullName evidence="2">Uncharacterized protein</fullName>
    </submittedName>
</protein>
<dbReference type="Proteomes" id="UP000324800">
    <property type="component" value="Unassembled WGS sequence"/>
</dbReference>
<organism evidence="2 3">
    <name type="scientific">Streblomastix strix</name>
    <dbReference type="NCBI Taxonomy" id="222440"/>
    <lineage>
        <taxon>Eukaryota</taxon>
        <taxon>Metamonada</taxon>
        <taxon>Preaxostyla</taxon>
        <taxon>Oxymonadida</taxon>
        <taxon>Streblomastigidae</taxon>
        <taxon>Streblomastix</taxon>
    </lineage>
</organism>
<reference evidence="2 3" key="1">
    <citation type="submission" date="2019-03" db="EMBL/GenBank/DDBJ databases">
        <title>Single cell metagenomics reveals metabolic interactions within the superorganism composed of flagellate Streblomastix strix and complex community of Bacteroidetes bacteria on its surface.</title>
        <authorList>
            <person name="Treitli S.C."/>
            <person name="Kolisko M."/>
            <person name="Husnik F."/>
            <person name="Keeling P."/>
            <person name="Hampl V."/>
        </authorList>
    </citation>
    <scope>NUCLEOTIDE SEQUENCE [LARGE SCALE GENOMIC DNA]</scope>
    <source>
        <strain evidence="2">ST1C</strain>
    </source>
</reference>